<gene>
    <name evidence="2" type="ORF">PPYR_11476</name>
</gene>
<dbReference type="InParanoid" id="A0A5N4ABE1"/>
<dbReference type="GO" id="GO:0045747">
    <property type="term" value="P:positive regulation of Notch signaling pathway"/>
    <property type="evidence" value="ECO:0007669"/>
    <property type="project" value="TreeGrafter"/>
</dbReference>
<proteinExistence type="predicted"/>
<comment type="caution">
    <text evidence="2">The sequence shown here is derived from an EMBL/GenBank/DDBJ whole genome shotgun (WGS) entry which is preliminary data.</text>
</comment>
<dbReference type="AlphaFoldDB" id="A0A5N4ABE1"/>
<dbReference type="GO" id="GO:0005634">
    <property type="term" value="C:nucleus"/>
    <property type="evidence" value="ECO:0007669"/>
    <property type="project" value="TreeGrafter"/>
</dbReference>
<accession>A0A5N4ABE1</accession>
<dbReference type="EMBL" id="VVIM01000008">
    <property type="protein sequence ID" value="KAB0794637.1"/>
    <property type="molecule type" value="Genomic_DNA"/>
</dbReference>
<keyword evidence="3" id="KW-1185">Reference proteome</keyword>
<organism evidence="2 3">
    <name type="scientific">Photinus pyralis</name>
    <name type="common">Common eastern firefly</name>
    <name type="synonym">Lampyris pyralis</name>
    <dbReference type="NCBI Taxonomy" id="7054"/>
    <lineage>
        <taxon>Eukaryota</taxon>
        <taxon>Metazoa</taxon>
        <taxon>Ecdysozoa</taxon>
        <taxon>Arthropoda</taxon>
        <taxon>Hexapoda</taxon>
        <taxon>Insecta</taxon>
        <taxon>Pterygota</taxon>
        <taxon>Neoptera</taxon>
        <taxon>Endopterygota</taxon>
        <taxon>Coleoptera</taxon>
        <taxon>Polyphaga</taxon>
        <taxon>Elateriformia</taxon>
        <taxon>Elateroidea</taxon>
        <taxon>Lampyridae</taxon>
        <taxon>Lampyrinae</taxon>
        <taxon>Photinus</taxon>
    </lineage>
</organism>
<evidence type="ECO:0000313" key="2">
    <source>
        <dbReference type="EMBL" id="KAB0794637.1"/>
    </source>
</evidence>
<protein>
    <recommendedName>
        <fullName evidence="1">Nucleolus and neural progenitor protein-like N-terminal domain-containing protein</fullName>
    </recommendedName>
</protein>
<dbReference type="InterPro" id="IPR052835">
    <property type="entry name" value="Nepro"/>
</dbReference>
<dbReference type="PANTHER" id="PTHR34761:SF1">
    <property type="entry name" value="NUCLEOLUS AND NEURAL PROGENITOR PROTEIN"/>
    <property type="match status" value="1"/>
</dbReference>
<dbReference type="Pfam" id="PF14780">
    <property type="entry name" value="NEPRO_N"/>
    <property type="match status" value="1"/>
</dbReference>
<evidence type="ECO:0000313" key="3">
    <source>
        <dbReference type="Proteomes" id="UP000327044"/>
    </source>
</evidence>
<sequence length="354" mass="40881">MTIKQNIQEKDGTTLRNIISEACLAFKNHSTFEQEAAFLSRFTYCMKTKLRHCKGLKTIAKVNQALLRYLRMNVLHHLETFSHALPETYSDVMYMPARNMLLYLLVRLQGFGKLMVRLVETTQVAASTLEQLITLGHMWKIYFLAYGIVSRIYTLSRNIVKYACRLYSLLLPFVPVLQNSTVNWLPKSYILPKDPHLWLETECLDDLPENVPTDKPFLSLLNCDMGDSDEELFIDRANIEKVTPVHSVEDKPERTTEDLGIPVLQNSNVKKRRKKKKKDTKLNLQTVDDLKLFEKDFKSNPEKYSDNFKKLDKMQCSMLHKLVLKCLKKSLKSVNNPVIVDACLAEVRSALSCL</sequence>
<feature type="domain" description="Nucleolus and neural progenitor protein-like N-terminal" evidence="1">
    <location>
        <begin position="14"/>
        <end position="170"/>
    </location>
</feature>
<dbReference type="Proteomes" id="UP000327044">
    <property type="component" value="Unassembled WGS sequence"/>
</dbReference>
<dbReference type="OrthoDB" id="9899341at2759"/>
<dbReference type="PANTHER" id="PTHR34761">
    <property type="entry name" value="NUCLEOLUS AND NEURAL PROGENITOR PROTEIN"/>
    <property type="match status" value="1"/>
</dbReference>
<name>A0A5N4ABE1_PHOPY</name>
<dbReference type="InterPro" id="IPR027951">
    <property type="entry name" value="Nepro_N"/>
</dbReference>
<evidence type="ECO:0000259" key="1">
    <source>
        <dbReference type="Pfam" id="PF14780"/>
    </source>
</evidence>
<reference evidence="2 3" key="1">
    <citation type="journal article" date="2018" name="Elife">
        <title>Firefly genomes illuminate parallel origins of bioluminescence in beetles.</title>
        <authorList>
            <person name="Fallon T.R."/>
            <person name="Lower S.E."/>
            <person name="Chang C.H."/>
            <person name="Bessho-Uehara M."/>
            <person name="Martin G.J."/>
            <person name="Bewick A.J."/>
            <person name="Behringer M."/>
            <person name="Debat H.J."/>
            <person name="Wong I."/>
            <person name="Day J.C."/>
            <person name="Suvorov A."/>
            <person name="Silva C.J."/>
            <person name="Stanger-Hall K.F."/>
            <person name="Hall D.W."/>
            <person name="Schmitz R.J."/>
            <person name="Nelson D.R."/>
            <person name="Lewis S.M."/>
            <person name="Shigenobu S."/>
            <person name="Bybee S.M."/>
            <person name="Larracuente A.M."/>
            <person name="Oba Y."/>
            <person name="Weng J.K."/>
        </authorList>
    </citation>
    <scope>NUCLEOTIDE SEQUENCE [LARGE SCALE GENOMIC DNA]</scope>
    <source>
        <strain evidence="2">1611_PpyrPB1</strain>
        <tissue evidence="2">Whole body</tissue>
    </source>
</reference>